<dbReference type="GeneID" id="84808648"/>
<evidence type="ECO:0000313" key="2">
    <source>
        <dbReference type="Proteomes" id="UP000217250"/>
    </source>
</evidence>
<reference evidence="2" key="1">
    <citation type="submission" date="2017-06" db="EMBL/GenBank/DDBJ databases">
        <title>Capnocytophaga spp. assemblies.</title>
        <authorList>
            <person name="Gulvik C.A."/>
        </authorList>
    </citation>
    <scope>NUCLEOTIDE SEQUENCE [LARGE SCALE GENOMIC DNA]</scope>
    <source>
        <strain evidence="2">H1496</strain>
    </source>
</reference>
<dbReference type="EMBL" id="CP022386">
    <property type="protein sequence ID" value="ATA87249.1"/>
    <property type="molecule type" value="Genomic_DNA"/>
</dbReference>
<name>A0A250FPZ8_9FLAO</name>
<proteinExistence type="predicted"/>
<accession>A0A250FPZ8</accession>
<sequence>MSINITFQAYIPKNLGKTLYELNTDLIDKSLLNYDDFVRKLKNFDTRPYRWIVEPGNLMNRLFCSTDTEDFHSRHTTLHTSRLGFTLNIDLHKIGKYNSSYDVLKHNTWCDGKISNQHSAFSHRVKIYKKYTTLGKAVGCIEEFEAKQSEEKPLFCSLNNSISSNARDFNVSEIRILASAGYPYTPNFITPNIDFDIRLKLERVGDNLNIECFGKHNLFPYYELFTNHKTLYTFSPTADGPGIYNLNASTTFHFEKTLFL</sequence>
<dbReference type="Proteomes" id="UP000217250">
    <property type="component" value="Chromosome"/>
</dbReference>
<organism evidence="1 2">
    <name type="scientific">Capnocytophaga gingivalis</name>
    <dbReference type="NCBI Taxonomy" id="1017"/>
    <lineage>
        <taxon>Bacteria</taxon>
        <taxon>Pseudomonadati</taxon>
        <taxon>Bacteroidota</taxon>
        <taxon>Flavobacteriia</taxon>
        <taxon>Flavobacteriales</taxon>
        <taxon>Flavobacteriaceae</taxon>
        <taxon>Capnocytophaga</taxon>
    </lineage>
</organism>
<protein>
    <submittedName>
        <fullName evidence="1">Uncharacterized protein</fullName>
    </submittedName>
</protein>
<dbReference type="AlphaFoldDB" id="A0A250FPZ8"/>
<gene>
    <name evidence="1" type="ORF">CGC50_08785</name>
</gene>
<evidence type="ECO:0000313" key="1">
    <source>
        <dbReference type="EMBL" id="ATA87249.1"/>
    </source>
</evidence>
<dbReference type="KEGG" id="cgh:CGC50_08785"/>
<dbReference type="RefSeq" id="WP_095910527.1">
    <property type="nucleotide sequence ID" value="NZ_CP022386.1"/>
</dbReference>
<dbReference type="OrthoDB" id="1443436at2"/>